<evidence type="ECO:0000313" key="2">
    <source>
        <dbReference type="Proteomes" id="UP001198571"/>
    </source>
</evidence>
<dbReference type="Proteomes" id="UP001198571">
    <property type="component" value="Unassembled WGS sequence"/>
</dbReference>
<accession>A0ABS8CGC1</accession>
<evidence type="ECO:0000313" key="1">
    <source>
        <dbReference type="EMBL" id="MCB5408431.1"/>
    </source>
</evidence>
<dbReference type="EMBL" id="JACDXX010000001">
    <property type="protein sequence ID" value="MCB5408431.1"/>
    <property type="molecule type" value="Genomic_DNA"/>
</dbReference>
<reference evidence="1 2" key="1">
    <citation type="submission" date="2020-07" db="EMBL/GenBank/DDBJ databases">
        <title>Pseudogemmobacter sp. nov., isolated from poultry manure in Taiwan.</title>
        <authorList>
            <person name="Lin S.-Y."/>
            <person name="Tang Y.-S."/>
            <person name="Young C.-C."/>
        </authorList>
    </citation>
    <scope>NUCLEOTIDE SEQUENCE [LARGE SCALE GENOMIC DNA]</scope>
    <source>
        <strain evidence="1 2">CC-YST710</strain>
    </source>
</reference>
<comment type="caution">
    <text evidence="1">The sequence shown here is derived from an EMBL/GenBank/DDBJ whole genome shotgun (WGS) entry which is preliminary data.</text>
</comment>
<gene>
    <name evidence="1" type="ORF">H0485_00230</name>
</gene>
<dbReference type="RefSeq" id="WP_226933306.1">
    <property type="nucleotide sequence ID" value="NZ_JACDXX010000001.1"/>
</dbReference>
<keyword evidence="2" id="KW-1185">Reference proteome</keyword>
<name>A0ABS8CGC1_9RHOB</name>
<protein>
    <submittedName>
        <fullName evidence="1">Uncharacterized protein</fullName>
    </submittedName>
</protein>
<sequence>MTGTILLSAGENQLRFEPDCGYLTDLRLSDQGQAIMPLHKAQWLGEAMPGDAPRHQARLQGDFIAAPFGPGALGLHGAANGQWQLTPSPEGVLRAVYQGEIQGASLVKELSFEPDQPFLYQRHLFIGGSGSLAFANHAMVALTGTAKLSFSRKRWFETLDTPLEADPSRGRSALKYPARMEDGSEFPGADGGAVNLHHYPWGEAHEDFVAAVEEPASPLGWTAVVRLDQGDVFLSLRNPRQLPMTMLWHSNGGRDYAPWNGRHRGCLGVEEGAALPVLGLSSRESPDPLSAAGQAPLLQLEPQGTRDMRHILGAIRWPSGQAVAGVRLEGDLLTVTGDWGAERQLPIRGGWLAGASCS</sequence>
<proteinExistence type="predicted"/>
<organism evidence="1 2">
    <name type="scientific">Pseudogemmobacter faecipullorum</name>
    <dbReference type="NCBI Taxonomy" id="2755041"/>
    <lineage>
        <taxon>Bacteria</taxon>
        <taxon>Pseudomonadati</taxon>
        <taxon>Pseudomonadota</taxon>
        <taxon>Alphaproteobacteria</taxon>
        <taxon>Rhodobacterales</taxon>
        <taxon>Paracoccaceae</taxon>
        <taxon>Pseudogemmobacter</taxon>
    </lineage>
</organism>